<proteinExistence type="predicted"/>
<dbReference type="SMART" id="SM00671">
    <property type="entry name" value="SEL1"/>
    <property type="match status" value="2"/>
</dbReference>
<sequence>MYKSAACESLAGKVALARCYKKGTCVPKDLRETFCLYLEAANKGYFPAIIAVEKCYSRGIGTEKDKTEAKKWSIKAASENTENISK</sequence>
<dbReference type="EMBL" id="CAJVPV010010878">
    <property type="protein sequence ID" value="CAG8655712.1"/>
    <property type="molecule type" value="Genomic_DNA"/>
</dbReference>
<organism evidence="1 2">
    <name type="scientific">Acaulospora morrowiae</name>
    <dbReference type="NCBI Taxonomy" id="94023"/>
    <lineage>
        <taxon>Eukaryota</taxon>
        <taxon>Fungi</taxon>
        <taxon>Fungi incertae sedis</taxon>
        <taxon>Mucoromycota</taxon>
        <taxon>Glomeromycotina</taxon>
        <taxon>Glomeromycetes</taxon>
        <taxon>Diversisporales</taxon>
        <taxon>Acaulosporaceae</taxon>
        <taxon>Acaulospora</taxon>
    </lineage>
</organism>
<comment type="caution">
    <text evidence="1">The sequence shown here is derived from an EMBL/GenBank/DDBJ whole genome shotgun (WGS) entry which is preliminary data.</text>
</comment>
<reference evidence="1" key="1">
    <citation type="submission" date="2021-06" db="EMBL/GenBank/DDBJ databases">
        <authorList>
            <person name="Kallberg Y."/>
            <person name="Tangrot J."/>
            <person name="Rosling A."/>
        </authorList>
    </citation>
    <scope>NUCLEOTIDE SEQUENCE</scope>
    <source>
        <strain evidence="1">CL551</strain>
    </source>
</reference>
<dbReference type="Pfam" id="PF08238">
    <property type="entry name" value="Sel1"/>
    <property type="match status" value="2"/>
</dbReference>
<evidence type="ECO:0000313" key="1">
    <source>
        <dbReference type="EMBL" id="CAG8655712.1"/>
    </source>
</evidence>
<name>A0A9N9DWA0_9GLOM</name>
<feature type="non-terminal residue" evidence="1">
    <location>
        <position position="86"/>
    </location>
</feature>
<evidence type="ECO:0000313" key="2">
    <source>
        <dbReference type="Proteomes" id="UP000789342"/>
    </source>
</evidence>
<protein>
    <submittedName>
        <fullName evidence="1">3294_t:CDS:1</fullName>
    </submittedName>
</protein>
<gene>
    <name evidence="1" type="ORF">AMORRO_LOCUS10178</name>
</gene>
<dbReference type="Proteomes" id="UP000789342">
    <property type="component" value="Unassembled WGS sequence"/>
</dbReference>
<accession>A0A9N9DWA0</accession>
<dbReference type="Gene3D" id="1.25.40.10">
    <property type="entry name" value="Tetratricopeptide repeat domain"/>
    <property type="match status" value="1"/>
</dbReference>
<dbReference type="SUPFAM" id="SSF81901">
    <property type="entry name" value="HCP-like"/>
    <property type="match status" value="1"/>
</dbReference>
<dbReference type="AlphaFoldDB" id="A0A9N9DWA0"/>
<dbReference type="InterPro" id="IPR011990">
    <property type="entry name" value="TPR-like_helical_dom_sf"/>
</dbReference>
<keyword evidence="2" id="KW-1185">Reference proteome</keyword>
<dbReference type="InterPro" id="IPR006597">
    <property type="entry name" value="Sel1-like"/>
</dbReference>